<organism evidence="1 2">
    <name type="scientific">Bombella pollinis</name>
    <dbReference type="NCBI Taxonomy" id="2967337"/>
    <lineage>
        <taxon>Bacteria</taxon>
        <taxon>Pseudomonadati</taxon>
        <taxon>Pseudomonadota</taxon>
        <taxon>Alphaproteobacteria</taxon>
        <taxon>Acetobacterales</taxon>
        <taxon>Acetobacteraceae</taxon>
        <taxon>Bombella</taxon>
    </lineage>
</organism>
<dbReference type="RefSeq" id="WP_266137702.1">
    <property type="nucleotide sequence ID" value="NZ_JANIDX010000004.1"/>
</dbReference>
<proteinExistence type="predicted"/>
<dbReference type="Proteomes" id="UP001165575">
    <property type="component" value="Unassembled WGS sequence"/>
</dbReference>
<keyword evidence="2" id="KW-1185">Reference proteome</keyword>
<gene>
    <name evidence="1" type="ORF">NQF89_05450</name>
</gene>
<evidence type="ECO:0000313" key="2">
    <source>
        <dbReference type="Proteomes" id="UP001165575"/>
    </source>
</evidence>
<protein>
    <submittedName>
        <fullName evidence="1">Septation inhibitor protein</fullName>
    </submittedName>
</protein>
<comment type="caution">
    <text evidence="1">The sequence shown here is derived from an EMBL/GenBank/DDBJ whole genome shotgun (WGS) entry which is preliminary data.</text>
</comment>
<evidence type="ECO:0000313" key="1">
    <source>
        <dbReference type="EMBL" id="MCX5619866.1"/>
    </source>
</evidence>
<reference evidence="1 2" key="1">
    <citation type="submission" date="2022-07" db="EMBL/GenBank/DDBJ databases">
        <title>Bombella genomes.</title>
        <authorList>
            <person name="Harer L."/>
            <person name="Styblova S."/>
            <person name="Ehrmann M."/>
        </authorList>
    </citation>
    <scope>NUCLEOTIDE SEQUENCE [LARGE SCALE GENOMIC DNA]</scope>
    <source>
        <strain evidence="1 2">TMW 2.2556</strain>
    </source>
</reference>
<name>A0ABT3WLF0_9PROT</name>
<sequence length="108" mass="12375">MVFVFLRRSVRAICAPLLFLLLAAYFIWNALHGELGIRAYQHQKTLQAEAQLALANAHAEQNIWRRRVLALNENALDSDMLDERSRAMLNDSLKGDLVIPYGDKHPLY</sequence>
<dbReference type="EMBL" id="JANIDX010000004">
    <property type="protein sequence ID" value="MCX5619866.1"/>
    <property type="molecule type" value="Genomic_DNA"/>
</dbReference>
<accession>A0ABT3WLF0</accession>